<feature type="non-terminal residue" evidence="3">
    <location>
        <position position="1"/>
    </location>
</feature>
<evidence type="ECO:0000259" key="1">
    <source>
        <dbReference type="Pfam" id="PF14908"/>
    </source>
</evidence>
<dbReference type="PANTHER" id="PTHR14362:SF2">
    <property type="entry name" value="COILED-COIL DOMAIN-CONTAINING PROTEIN 81"/>
    <property type="match status" value="1"/>
</dbReference>
<proteinExistence type="predicted"/>
<dbReference type="Pfam" id="PF18289">
    <property type="entry name" value="HU-CCDC81_euk_2"/>
    <property type="match status" value="1"/>
</dbReference>
<dbReference type="OrthoDB" id="125906at2759"/>
<feature type="domain" description="CCDC81 HU" evidence="2">
    <location>
        <begin position="129"/>
        <end position="200"/>
    </location>
</feature>
<dbReference type="GO" id="GO:0005815">
    <property type="term" value="C:microtubule organizing center"/>
    <property type="evidence" value="ECO:0007669"/>
    <property type="project" value="TreeGrafter"/>
</dbReference>
<comment type="caution">
    <text evidence="3">The sequence shown here is derived from an EMBL/GenBank/DDBJ whole genome shotgun (WGS) entry which is preliminary data.</text>
</comment>
<gene>
    <name evidence="3" type="primary">Ccdc81_2</name>
    <name evidence="3" type="ORF">FREMAG_R14939</name>
</gene>
<dbReference type="InterPro" id="IPR026295">
    <property type="entry name" value="CCD81"/>
</dbReference>
<dbReference type="PANTHER" id="PTHR14362">
    <property type="entry name" value="COILED-COIL DOMAIN-CONTAINING PROTEIN 81"/>
    <property type="match status" value="1"/>
</dbReference>
<dbReference type="Proteomes" id="UP000632118">
    <property type="component" value="Unassembled WGS sequence"/>
</dbReference>
<dbReference type="InterPro" id="IPR028034">
    <property type="entry name" value="HU-CCDC81"/>
</dbReference>
<keyword evidence="4" id="KW-1185">Reference proteome</keyword>
<reference evidence="3" key="1">
    <citation type="submission" date="2019-09" db="EMBL/GenBank/DDBJ databases">
        <title>Bird 10,000 Genomes (B10K) Project - Family phase.</title>
        <authorList>
            <person name="Zhang G."/>
        </authorList>
    </citation>
    <scope>NUCLEOTIDE SEQUENCE</scope>
    <source>
        <strain evidence="3">B10K-DU-002-48</strain>
        <tissue evidence="3">Muscle</tissue>
    </source>
</reference>
<feature type="non-terminal residue" evidence="3">
    <location>
        <position position="270"/>
    </location>
</feature>
<dbReference type="Pfam" id="PF14908">
    <property type="entry name" value="HU-CCDC81_euk_1"/>
    <property type="match status" value="1"/>
</dbReference>
<feature type="domain" description="CCDC81 HU" evidence="1">
    <location>
        <begin position="50"/>
        <end position="112"/>
    </location>
</feature>
<dbReference type="EMBL" id="WAAD01024676">
    <property type="protein sequence ID" value="NWH50145.1"/>
    <property type="molecule type" value="Genomic_DNA"/>
</dbReference>
<name>A0A850VY21_FREMA</name>
<protein>
    <submittedName>
        <fullName evidence="3">CCD81 protein</fullName>
    </submittedName>
</protein>
<organism evidence="3 4">
    <name type="scientific">Fregata magnificens</name>
    <name type="common">Magnificent frigatebird</name>
    <dbReference type="NCBI Taxonomy" id="37042"/>
    <lineage>
        <taxon>Eukaryota</taxon>
        <taxon>Metazoa</taxon>
        <taxon>Chordata</taxon>
        <taxon>Craniata</taxon>
        <taxon>Vertebrata</taxon>
        <taxon>Euteleostomi</taxon>
        <taxon>Archelosauria</taxon>
        <taxon>Archosauria</taxon>
        <taxon>Dinosauria</taxon>
        <taxon>Saurischia</taxon>
        <taxon>Theropoda</taxon>
        <taxon>Coelurosauria</taxon>
        <taxon>Aves</taxon>
        <taxon>Neognathae</taxon>
        <taxon>Neoaves</taxon>
        <taxon>Aequornithes</taxon>
        <taxon>Suliformes</taxon>
        <taxon>Fregatidae</taxon>
        <taxon>Fregata</taxon>
    </lineage>
</organism>
<evidence type="ECO:0000259" key="2">
    <source>
        <dbReference type="Pfam" id="PF18289"/>
    </source>
</evidence>
<evidence type="ECO:0000313" key="4">
    <source>
        <dbReference type="Proteomes" id="UP000632118"/>
    </source>
</evidence>
<dbReference type="InterPro" id="IPR040673">
    <property type="entry name" value="CCDC81_HU_dom_2"/>
</dbReference>
<accession>A0A850VY21</accession>
<dbReference type="AlphaFoldDB" id="A0A850VY21"/>
<evidence type="ECO:0000313" key="3">
    <source>
        <dbReference type="EMBL" id="NWH50145.1"/>
    </source>
</evidence>
<sequence length="270" mass="30524">MTNLEALITNIELCSQVDGCSTVTFPTLKKLSVNDAADLELDVSFPCFPDVVTIWSSVSKHVREQLLQRKPQAVSITGLGTFRLQKWLSFENGEVLMFQRPLFSLSRTVAQIRELRHASLPVPGEIKKVSVSYKKIHSDVPYSEEVVQNCMQETLNFFYFILTNREDTDFILKDVGTLAIRGTEVTMAFCEDFLLSLNKSTYVVEKLLAKKWVISDKEVARSPSCFGRVYQFPQFDIRAVPRRAALTGKKIFTEFESALSSMGIRGNVSD</sequence>